<feature type="transmembrane region" description="Helical" evidence="1">
    <location>
        <begin position="159"/>
        <end position="177"/>
    </location>
</feature>
<dbReference type="PANTHER" id="PTHR28022:SF1">
    <property type="entry name" value="GPI MANNOSYLTRANSFERASE 2 SUBUNIT PGA1"/>
    <property type="match status" value="1"/>
</dbReference>
<evidence type="ECO:0000256" key="2">
    <source>
        <dbReference type="SAM" id="SignalP"/>
    </source>
</evidence>
<dbReference type="Pfam" id="PF10333">
    <property type="entry name" value="Pga1"/>
    <property type="match status" value="1"/>
</dbReference>
<keyword evidence="2" id="KW-0732">Signal</keyword>
<dbReference type="Proteomes" id="UP000510647">
    <property type="component" value="Chromosome 3"/>
</dbReference>
<name>A0A7H9HSG6_9SACH</name>
<gene>
    <name evidence="3" type="ORF">HG537_0C02740</name>
</gene>
<dbReference type="GO" id="GO:0000030">
    <property type="term" value="F:mannosyltransferase activity"/>
    <property type="evidence" value="ECO:0007669"/>
    <property type="project" value="TreeGrafter"/>
</dbReference>
<dbReference type="AlphaFoldDB" id="A0A7H9HSG6"/>
<sequence length="188" mass="21479">MIWFANKLVILLWLATFVWGNTESFFLRVPKEFPVRSIDQKDSQFSSKISLKHSNNAKITYETEIGLHRLEFIELQHLQVDETYQIKICWSALDPVSIGEMDWFIVPHSTSFEGTISEDARIFIQFAVTNNSYPLMEAGTVVPINVSVINCKLGIPVDLYEVIVYIAIIMASVGFVSKKINLCGMIRR</sequence>
<keyword evidence="1" id="KW-0472">Membrane</keyword>
<dbReference type="GO" id="GO:0031501">
    <property type="term" value="C:mannosyltransferase complex"/>
    <property type="evidence" value="ECO:0007669"/>
    <property type="project" value="TreeGrafter"/>
</dbReference>
<dbReference type="InterPro" id="IPR019433">
    <property type="entry name" value="GPI_ManTrfase_II_coact_Pga1"/>
</dbReference>
<keyword evidence="4" id="KW-1185">Reference proteome</keyword>
<protein>
    <submittedName>
        <fullName evidence="3">Uncharacterized protein</fullName>
    </submittedName>
</protein>
<proteinExistence type="predicted"/>
<keyword evidence="1" id="KW-1133">Transmembrane helix</keyword>
<organism evidence="3 4">
    <name type="scientific">Torulaspora globosa</name>
    <dbReference type="NCBI Taxonomy" id="48254"/>
    <lineage>
        <taxon>Eukaryota</taxon>
        <taxon>Fungi</taxon>
        <taxon>Dikarya</taxon>
        <taxon>Ascomycota</taxon>
        <taxon>Saccharomycotina</taxon>
        <taxon>Saccharomycetes</taxon>
        <taxon>Saccharomycetales</taxon>
        <taxon>Saccharomycetaceae</taxon>
        <taxon>Torulaspora</taxon>
    </lineage>
</organism>
<evidence type="ECO:0000313" key="3">
    <source>
        <dbReference type="EMBL" id="QLQ79627.1"/>
    </source>
</evidence>
<keyword evidence="1" id="KW-0812">Transmembrane</keyword>
<reference evidence="3 4" key="1">
    <citation type="submission" date="2020-06" db="EMBL/GenBank/DDBJ databases">
        <title>The yeast mating-type switching endonuclease HO is a domesticated member of an unorthodox homing genetic element family.</title>
        <authorList>
            <person name="Coughlan A.Y."/>
            <person name="Lombardi L."/>
            <person name="Braun-Galleani S."/>
            <person name="Martos A.R."/>
            <person name="Galeote V."/>
            <person name="Bigey F."/>
            <person name="Dequin S."/>
            <person name="Byrne K.P."/>
            <person name="Wolfe K.H."/>
        </authorList>
    </citation>
    <scope>NUCLEOTIDE SEQUENCE [LARGE SCALE GENOMIC DNA]</scope>
    <source>
        <strain evidence="3 4">CBS2947</strain>
    </source>
</reference>
<accession>A0A7H9HSG6</accession>
<evidence type="ECO:0000313" key="4">
    <source>
        <dbReference type="Proteomes" id="UP000510647"/>
    </source>
</evidence>
<dbReference type="OrthoDB" id="4036106at2759"/>
<dbReference type="GO" id="GO:0005789">
    <property type="term" value="C:endoplasmic reticulum membrane"/>
    <property type="evidence" value="ECO:0007669"/>
    <property type="project" value="TreeGrafter"/>
</dbReference>
<dbReference type="GO" id="GO:0006506">
    <property type="term" value="P:GPI anchor biosynthetic process"/>
    <property type="evidence" value="ECO:0007669"/>
    <property type="project" value="TreeGrafter"/>
</dbReference>
<feature type="signal peptide" evidence="2">
    <location>
        <begin position="1"/>
        <end position="20"/>
    </location>
</feature>
<evidence type="ECO:0000256" key="1">
    <source>
        <dbReference type="SAM" id="Phobius"/>
    </source>
</evidence>
<feature type="chain" id="PRO_5028891825" evidence="2">
    <location>
        <begin position="21"/>
        <end position="188"/>
    </location>
</feature>
<dbReference type="EMBL" id="CP059269">
    <property type="protein sequence ID" value="QLQ79627.1"/>
    <property type="molecule type" value="Genomic_DNA"/>
</dbReference>
<dbReference type="PANTHER" id="PTHR28022">
    <property type="entry name" value="GPI MANNOSYLTRANSFERASE 2 SUBUNIT PGA1"/>
    <property type="match status" value="1"/>
</dbReference>